<proteinExistence type="predicted"/>
<evidence type="ECO:0000313" key="5">
    <source>
        <dbReference type="EMBL" id="PWQ93183.1"/>
    </source>
</evidence>
<comment type="caution">
    <text evidence="5">The sequence shown here is derived from an EMBL/GenBank/DDBJ whole genome shotgun (WGS) entry which is preliminary data.</text>
</comment>
<dbReference type="PANTHER" id="PTHR30329:SF21">
    <property type="entry name" value="LIPOPROTEIN YIAD-RELATED"/>
    <property type="match status" value="1"/>
</dbReference>
<accession>A0A317C6Y8</accession>
<dbReference type="Gene3D" id="3.30.1330.60">
    <property type="entry name" value="OmpA-like domain"/>
    <property type="match status" value="1"/>
</dbReference>
<feature type="region of interest" description="Disordered" evidence="2">
    <location>
        <begin position="174"/>
        <end position="197"/>
    </location>
</feature>
<dbReference type="Proteomes" id="UP000245506">
    <property type="component" value="Unassembled WGS sequence"/>
</dbReference>
<dbReference type="Pfam" id="PF00691">
    <property type="entry name" value="OmpA"/>
    <property type="match status" value="1"/>
</dbReference>
<keyword evidence="1 3" id="KW-0472">Membrane</keyword>
<feature type="compositionally biased region" description="Polar residues" evidence="2">
    <location>
        <begin position="182"/>
        <end position="197"/>
    </location>
</feature>
<dbReference type="PRINTS" id="PR01023">
    <property type="entry name" value="NAFLGMOTY"/>
</dbReference>
<dbReference type="InterPro" id="IPR036737">
    <property type="entry name" value="OmpA-like_sf"/>
</dbReference>
<reference evidence="5 6" key="1">
    <citation type="submission" date="2018-05" db="EMBL/GenBank/DDBJ databases">
        <title>Leucothrix arctica sp. nov., isolated from Arctic seawater.</title>
        <authorList>
            <person name="Choi A."/>
            <person name="Baek K."/>
        </authorList>
    </citation>
    <scope>NUCLEOTIDE SEQUENCE [LARGE SCALE GENOMIC DNA]</scope>
    <source>
        <strain evidence="5 6">IMCC9719</strain>
    </source>
</reference>
<name>A0A317C6Y8_9GAMM</name>
<feature type="domain" description="OmpA-like" evidence="4">
    <location>
        <begin position="231"/>
        <end position="346"/>
    </location>
</feature>
<evidence type="ECO:0000256" key="1">
    <source>
        <dbReference type="PROSITE-ProRule" id="PRU00473"/>
    </source>
</evidence>
<feature type="compositionally biased region" description="Basic and acidic residues" evidence="2">
    <location>
        <begin position="74"/>
        <end position="88"/>
    </location>
</feature>
<feature type="region of interest" description="Disordered" evidence="2">
    <location>
        <begin position="74"/>
        <end position="102"/>
    </location>
</feature>
<dbReference type="CDD" id="cd07185">
    <property type="entry name" value="OmpA_C-like"/>
    <property type="match status" value="1"/>
</dbReference>
<protein>
    <recommendedName>
        <fullName evidence="4">OmpA-like domain-containing protein</fullName>
    </recommendedName>
</protein>
<keyword evidence="3" id="KW-1133">Transmembrane helix</keyword>
<sequence length="346" mass="36630">MDCYMVDTQEDENSLFEYLITGLVILFFGGLYYFINHVGDDATGQPIYAVSSSSNANAATAALSTAGVVSADVSDKPDVKQASDDTTKADTTQVAEGDSAGNAVKLATTNTDQQKADEANQQAIAALAAEKAKLLGEVTALRSDRDELIATNDELIVEAEAVIKQLSTTKQAAAPQPALAQSTKAQSAQTEPQAAQTNNAGLQSYQLPDGTAVNVTDQGFEGLLKQALEVRATNTPIIFDAIYFESGASEPTKNSQSQITATAALMNGYPEVHVLIKGHTDGTGDSRNNTLLSLTRSSYMKNALVKLGIDARRINVQGVGSLEPIAPNDTEEGRNANRRIELILND</sequence>
<dbReference type="PANTHER" id="PTHR30329">
    <property type="entry name" value="STATOR ELEMENT OF FLAGELLAR MOTOR COMPLEX"/>
    <property type="match status" value="1"/>
</dbReference>
<keyword evidence="3" id="KW-0812">Transmembrane</keyword>
<feature type="transmembrane region" description="Helical" evidence="3">
    <location>
        <begin position="15"/>
        <end position="35"/>
    </location>
</feature>
<dbReference type="InterPro" id="IPR050330">
    <property type="entry name" value="Bact_OuterMem_StrucFunc"/>
</dbReference>
<evidence type="ECO:0000259" key="4">
    <source>
        <dbReference type="PROSITE" id="PS51123"/>
    </source>
</evidence>
<dbReference type="AlphaFoldDB" id="A0A317C6Y8"/>
<evidence type="ECO:0000256" key="2">
    <source>
        <dbReference type="SAM" id="MobiDB-lite"/>
    </source>
</evidence>
<gene>
    <name evidence="5" type="ORF">DKT75_21085</name>
</gene>
<dbReference type="SUPFAM" id="SSF103088">
    <property type="entry name" value="OmpA-like"/>
    <property type="match status" value="1"/>
</dbReference>
<dbReference type="GO" id="GO:0016020">
    <property type="term" value="C:membrane"/>
    <property type="evidence" value="ECO:0007669"/>
    <property type="project" value="UniProtKB-UniRule"/>
</dbReference>
<dbReference type="EMBL" id="QGKL01000043">
    <property type="protein sequence ID" value="PWQ93183.1"/>
    <property type="molecule type" value="Genomic_DNA"/>
</dbReference>
<evidence type="ECO:0000256" key="3">
    <source>
        <dbReference type="SAM" id="Phobius"/>
    </source>
</evidence>
<dbReference type="PROSITE" id="PS51123">
    <property type="entry name" value="OMPA_2"/>
    <property type="match status" value="1"/>
</dbReference>
<keyword evidence="6" id="KW-1185">Reference proteome</keyword>
<dbReference type="InterPro" id="IPR006665">
    <property type="entry name" value="OmpA-like"/>
</dbReference>
<organism evidence="5 6">
    <name type="scientific">Leucothrix arctica</name>
    <dbReference type="NCBI Taxonomy" id="1481894"/>
    <lineage>
        <taxon>Bacteria</taxon>
        <taxon>Pseudomonadati</taxon>
        <taxon>Pseudomonadota</taxon>
        <taxon>Gammaproteobacteria</taxon>
        <taxon>Thiotrichales</taxon>
        <taxon>Thiotrichaceae</taxon>
        <taxon>Leucothrix</taxon>
    </lineage>
</organism>
<evidence type="ECO:0000313" key="6">
    <source>
        <dbReference type="Proteomes" id="UP000245506"/>
    </source>
</evidence>